<feature type="compositionally biased region" description="Acidic residues" evidence="1">
    <location>
        <begin position="290"/>
        <end position="304"/>
    </location>
</feature>
<feature type="compositionally biased region" description="Low complexity" evidence="1">
    <location>
        <begin position="598"/>
        <end position="611"/>
    </location>
</feature>
<feature type="compositionally biased region" description="Low complexity" evidence="1">
    <location>
        <begin position="621"/>
        <end position="647"/>
    </location>
</feature>
<feature type="compositionally biased region" description="Basic and acidic residues" evidence="1">
    <location>
        <begin position="705"/>
        <end position="718"/>
    </location>
</feature>
<feature type="compositionally biased region" description="Low complexity" evidence="1">
    <location>
        <begin position="405"/>
        <end position="425"/>
    </location>
</feature>
<organism evidence="2 3">
    <name type="scientific">Rhodotorula graminis (strain WP1)</name>
    <dbReference type="NCBI Taxonomy" id="578459"/>
    <lineage>
        <taxon>Eukaryota</taxon>
        <taxon>Fungi</taxon>
        <taxon>Dikarya</taxon>
        <taxon>Basidiomycota</taxon>
        <taxon>Pucciniomycotina</taxon>
        <taxon>Microbotryomycetes</taxon>
        <taxon>Sporidiobolales</taxon>
        <taxon>Sporidiobolaceae</taxon>
        <taxon>Rhodotorula</taxon>
    </lineage>
</organism>
<dbReference type="AlphaFoldDB" id="A0A0P9F153"/>
<feature type="compositionally biased region" description="Basic and acidic residues" evidence="1">
    <location>
        <begin position="541"/>
        <end position="555"/>
    </location>
</feature>
<sequence>MLKRISGTFGGGTASSDPAFLLAPPPGSRSKPASAYPFPPQPHPAQAPPGGIDRTTLHKSLAALSALLVALDDLRSLKLQHAKAQRRVAVALKDLAGGFIGDANKGAPPGAARSDVVVEALGAAATLLDALGETELKHAKGFHKEYEAQRLGRKKEEKVYEDTIASLDAKVAKATASYQSASTSTTSSSSSRNRHAHLDTLTSHHSSYMSTLSSLSSHISAIKASYAHAIAARRELVAREVGRTACSLAEHEWRSRIDAAKRGGGQALGRVVSAARWCEVGMESAAGLFEPDELGEGEGEVDDEVGGRGGPLVSPHAPSDEASAVHGARADEPGRSGTLRGPRAPSTSTTRTAATTMTTTTSSGAHSPRPSVSSAPSFTSRTSSSGGGGGGVSFAPPPSTHRDTATTPRPALPPASSSRYPASPSDGRDTLRSDTFRDAAPGAREAPSLPREWAHDAQARSPMLRERERDTAARSPVPYDGAPPRSPLPPRDDGAMTRSAAVEGVLRRPTPRYGSTPARASSRAAEGDGAGERGVVAAVDEFGRRRDGQGDERARAGSTPQRQDSFVARMSAKYASGGDGHRERERDLPQPAVPPAAPSSSTSPTHARSSSRVSLLAKRYSSPPDAAFSPPSAVAPTHAAPAALSSRPAPPLRGWTDAPRASAPAYESASPLPPAPRAPPAAEGPPTPSHAHVGYTHVSLPRAPPLRDAEDEREREAAHAQVHGRARRSRSGGAEGRGRGGSGARRAR</sequence>
<gene>
    <name evidence="2" type="ORF">RHOBADRAFT_55012</name>
</gene>
<dbReference type="OMA" id="KFADKEC"/>
<dbReference type="Proteomes" id="UP000053890">
    <property type="component" value="Unassembled WGS sequence"/>
</dbReference>
<evidence type="ECO:0000313" key="3">
    <source>
        <dbReference type="Proteomes" id="UP000053890"/>
    </source>
</evidence>
<feature type="region of interest" description="Disordered" evidence="1">
    <location>
        <begin position="1"/>
        <end position="54"/>
    </location>
</feature>
<dbReference type="STRING" id="578459.A0A0P9F153"/>
<evidence type="ECO:0000256" key="1">
    <source>
        <dbReference type="SAM" id="MobiDB-lite"/>
    </source>
</evidence>
<dbReference type="EMBL" id="KQ474083">
    <property type="protein sequence ID" value="KPV73240.1"/>
    <property type="molecule type" value="Genomic_DNA"/>
</dbReference>
<reference evidence="2 3" key="1">
    <citation type="journal article" date="2015" name="Front. Microbiol.">
        <title>Genome sequence of the plant growth promoting endophytic yeast Rhodotorula graminis WP1.</title>
        <authorList>
            <person name="Firrincieli A."/>
            <person name="Otillar R."/>
            <person name="Salamov A."/>
            <person name="Schmutz J."/>
            <person name="Khan Z."/>
            <person name="Redman R.S."/>
            <person name="Fleck N.D."/>
            <person name="Lindquist E."/>
            <person name="Grigoriev I.V."/>
            <person name="Doty S.L."/>
        </authorList>
    </citation>
    <scope>NUCLEOTIDE SEQUENCE [LARGE SCALE GENOMIC DNA]</scope>
    <source>
        <strain evidence="2 3">WP1</strain>
    </source>
</reference>
<feature type="compositionally biased region" description="Low complexity" evidence="1">
    <location>
        <begin position="341"/>
        <end position="384"/>
    </location>
</feature>
<keyword evidence="3" id="KW-1185">Reference proteome</keyword>
<evidence type="ECO:0000313" key="2">
    <source>
        <dbReference type="EMBL" id="KPV73240.1"/>
    </source>
</evidence>
<dbReference type="OrthoDB" id="2450055at2759"/>
<protein>
    <submittedName>
        <fullName evidence="2">Uncharacterized protein</fullName>
    </submittedName>
</protein>
<accession>A0A0P9F153</accession>
<dbReference type="RefSeq" id="XP_018269289.1">
    <property type="nucleotide sequence ID" value="XM_018417613.1"/>
</dbReference>
<feature type="compositionally biased region" description="Basic and acidic residues" evidence="1">
    <location>
        <begin position="452"/>
        <end position="472"/>
    </location>
</feature>
<feature type="compositionally biased region" description="Pro residues" evidence="1">
    <location>
        <begin position="37"/>
        <end position="47"/>
    </location>
</feature>
<feature type="compositionally biased region" description="Gly residues" evidence="1">
    <location>
        <begin position="733"/>
        <end position="748"/>
    </location>
</feature>
<feature type="compositionally biased region" description="Basic and acidic residues" evidence="1">
    <location>
        <begin position="426"/>
        <end position="437"/>
    </location>
</feature>
<dbReference type="GeneID" id="28978061"/>
<feature type="compositionally biased region" description="Basic and acidic residues" evidence="1">
    <location>
        <begin position="579"/>
        <end position="588"/>
    </location>
</feature>
<name>A0A0P9F153_RHOGW</name>
<feature type="compositionally biased region" description="Pro residues" evidence="1">
    <location>
        <begin position="671"/>
        <end position="688"/>
    </location>
</feature>
<proteinExistence type="predicted"/>
<feature type="region of interest" description="Disordered" evidence="1">
    <location>
        <begin position="288"/>
        <end position="748"/>
    </location>
</feature>